<name>A0AAD9NUD3_RIDPI</name>
<evidence type="ECO:0000256" key="1">
    <source>
        <dbReference type="SAM" id="MobiDB-lite"/>
    </source>
</evidence>
<protein>
    <submittedName>
        <fullName evidence="2">Uncharacterized protein</fullName>
    </submittedName>
</protein>
<dbReference type="Proteomes" id="UP001209878">
    <property type="component" value="Unassembled WGS sequence"/>
</dbReference>
<feature type="region of interest" description="Disordered" evidence="1">
    <location>
        <begin position="64"/>
        <end position="88"/>
    </location>
</feature>
<evidence type="ECO:0000313" key="2">
    <source>
        <dbReference type="EMBL" id="KAK2181013.1"/>
    </source>
</evidence>
<dbReference type="AlphaFoldDB" id="A0AAD9NUD3"/>
<evidence type="ECO:0000313" key="3">
    <source>
        <dbReference type="Proteomes" id="UP001209878"/>
    </source>
</evidence>
<proteinExistence type="predicted"/>
<comment type="caution">
    <text evidence="2">The sequence shown here is derived from an EMBL/GenBank/DDBJ whole genome shotgun (WGS) entry which is preliminary data.</text>
</comment>
<dbReference type="EMBL" id="JAODUO010000415">
    <property type="protein sequence ID" value="KAK2181013.1"/>
    <property type="molecule type" value="Genomic_DNA"/>
</dbReference>
<organism evidence="2 3">
    <name type="scientific">Ridgeia piscesae</name>
    <name type="common">Tubeworm</name>
    <dbReference type="NCBI Taxonomy" id="27915"/>
    <lineage>
        <taxon>Eukaryota</taxon>
        <taxon>Metazoa</taxon>
        <taxon>Spiralia</taxon>
        <taxon>Lophotrochozoa</taxon>
        <taxon>Annelida</taxon>
        <taxon>Polychaeta</taxon>
        <taxon>Sedentaria</taxon>
        <taxon>Canalipalpata</taxon>
        <taxon>Sabellida</taxon>
        <taxon>Siboglinidae</taxon>
        <taxon>Ridgeia</taxon>
    </lineage>
</organism>
<gene>
    <name evidence="2" type="ORF">NP493_415g01004</name>
</gene>
<accession>A0AAD9NUD3</accession>
<reference evidence="2" key="1">
    <citation type="journal article" date="2023" name="Mol. Biol. Evol.">
        <title>Third-Generation Sequencing Reveals the Adaptive Role of the Epigenome in Three Deep-Sea Polychaetes.</title>
        <authorList>
            <person name="Perez M."/>
            <person name="Aroh O."/>
            <person name="Sun Y."/>
            <person name="Lan Y."/>
            <person name="Juniper S.K."/>
            <person name="Young C.R."/>
            <person name="Angers B."/>
            <person name="Qian P.Y."/>
        </authorList>
    </citation>
    <scope>NUCLEOTIDE SEQUENCE</scope>
    <source>
        <strain evidence="2">R07B-5</strain>
    </source>
</reference>
<sequence length="105" mass="12102">MEACLTKPEYMSLQGNVAENWRRWYQRFELYMLAIEADSKPNRTKIAILLSAIGPGALERYNHFKWDNSRNDPPNNPPVPDDDNNKVTPNLLKIMPLKPMAIVTC</sequence>
<keyword evidence="3" id="KW-1185">Reference proteome</keyword>